<sequence length="403" mass="45891">MTFRPELIDELLKDYRSPENLMGEGGIFKQLTKALIERCLSAELDHHLIEEKAEPEVERPRNRRNGTSKKTIKGEFGEAEIGIPRDRNGAFEPQLIEKGQTRFTGFDGKILSLYARGMTTRDIQGQLQDLYGVNVSHALVSTVTEAVEAERKAWQNRSLDAVYPIVYFDALVVKVRQDGRVINKAIHLALGVNLSGHKELLGLWMTENESSKFWLSVLTELQNRGVKDIFIACVDGLTGFPEAIETVFPQTRVQLCIVHMVRNALSYVSYKDRRAVAADLKTIYSAATALDAEAALMDFAAKWDARYPTISKSWMAHWERIIPFFAFPADIRKAIYTTNAIESLNMTLRKVLRNHRSFPTDESAMKVIFLAINNISKKWTMPIRDWKSALNRFAIEFEGRFPM</sequence>
<evidence type="ECO:0000256" key="4">
    <source>
        <dbReference type="ARBA" id="ARBA00023125"/>
    </source>
</evidence>
<dbReference type="InterPro" id="IPR001207">
    <property type="entry name" value="Transposase_mutator"/>
</dbReference>
<organism evidence="8 9">
    <name type="scientific">Shackletoniella antarctica</name>
    <dbReference type="NCBI Taxonomy" id="268115"/>
    <lineage>
        <taxon>Bacteria</taxon>
        <taxon>Bacillati</taxon>
        <taxon>Cyanobacteriota</taxon>
        <taxon>Cyanophyceae</taxon>
        <taxon>Oculatellales</taxon>
        <taxon>Oculatellaceae</taxon>
        <taxon>Shackletoniella</taxon>
    </lineage>
</organism>
<comment type="similarity">
    <text evidence="2 6">Belongs to the transposase mutator family.</text>
</comment>
<keyword evidence="6" id="KW-0814">Transposable element</keyword>
<gene>
    <name evidence="8" type="ORF">DCF17_07090</name>
</gene>
<dbReference type="AlphaFoldDB" id="A0A2W4WIF7"/>
<feature type="region of interest" description="Disordered" evidence="7">
    <location>
        <begin position="51"/>
        <end position="70"/>
    </location>
</feature>
<comment type="caution">
    <text evidence="8">The sequence shown here is derived from an EMBL/GenBank/DDBJ whole genome shotgun (WGS) entry which is preliminary data.</text>
</comment>
<evidence type="ECO:0000256" key="2">
    <source>
        <dbReference type="ARBA" id="ARBA00010961"/>
    </source>
</evidence>
<protein>
    <recommendedName>
        <fullName evidence="6">Mutator family transposase</fullName>
    </recommendedName>
</protein>
<dbReference type="Proteomes" id="UP000249081">
    <property type="component" value="Unassembled WGS sequence"/>
</dbReference>
<dbReference type="PROSITE" id="PS01007">
    <property type="entry name" value="TRANSPOSASE_MUTATOR"/>
    <property type="match status" value="1"/>
</dbReference>
<evidence type="ECO:0000256" key="1">
    <source>
        <dbReference type="ARBA" id="ARBA00002190"/>
    </source>
</evidence>
<name>A0A2W4WIF7_9CYAN</name>
<dbReference type="NCBIfam" id="NF033543">
    <property type="entry name" value="transpos_IS256"/>
    <property type="match status" value="1"/>
</dbReference>
<dbReference type="PANTHER" id="PTHR33217">
    <property type="entry name" value="TRANSPOSASE FOR INSERTION SEQUENCE ELEMENT IS1081"/>
    <property type="match status" value="1"/>
</dbReference>
<keyword evidence="3 6" id="KW-0815">Transposition</keyword>
<dbReference type="EMBL" id="QBMN01000036">
    <property type="protein sequence ID" value="PZO42967.1"/>
    <property type="molecule type" value="Genomic_DNA"/>
</dbReference>
<comment type="function">
    <text evidence="1 6">Required for the transposition of the insertion element.</text>
</comment>
<dbReference type="GO" id="GO:0006313">
    <property type="term" value="P:DNA transposition"/>
    <property type="evidence" value="ECO:0007669"/>
    <property type="project" value="UniProtKB-UniRule"/>
</dbReference>
<dbReference type="GO" id="GO:0004803">
    <property type="term" value="F:transposase activity"/>
    <property type="evidence" value="ECO:0007669"/>
    <property type="project" value="UniProtKB-UniRule"/>
</dbReference>
<keyword evidence="5 6" id="KW-0233">DNA recombination</keyword>
<dbReference type="Pfam" id="PF00872">
    <property type="entry name" value="Transposase_mut"/>
    <property type="match status" value="1"/>
</dbReference>
<evidence type="ECO:0000256" key="6">
    <source>
        <dbReference type="RuleBase" id="RU365089"/>
    </source>
</evidence>
<reference evidence="9" key="1">
    <citation type="submission" date="2018-04" db="EMBL/GenBank/DDBJ databases">
        <authorList>
            <person name="Cornet L."/>
        </authorList>
    </citation>
    <scope>NUCLEOTIDE SEQUENCE [LARGE SCALE GENOMIC DNA]</scope>
</reference>
<dbReference type="GO" id="GO:0003677">
    <property type="term" value="F:DNA binding"/>
    <property type="evidence" value="ECO:0007669"/>
    <property type="project" value="UniProtKB-UniRule"/>
</dbReference>
<proteinExistence type="inferred from homology"/>
<keyword evidence="4 6" id="KW-0238">DNA-binding</keyword>
<evidence type="ECO:0000313" key="8">
    <source>
        <dbReference type="EMBL" id="PZO42967.1"/>
    </source>
</evidence>
<accession>A0A2W4WIF7</accession>
<dbReference type="PANTHER" id="PTHR33217:SF5">
    <property type="entry name" value="MUTATOR FAMILY TRANSPOSASE"/>
    <property type="match status" value="1"/>
</dbReference>
<evidence type="ECO:0000256" key="7">
    <source>
        <dbReference type="SAM" id="MobiDB-lite"/>
    </source>
</evidence>
<feature type="compositionally biased region" description="Basic residues" evidence="7">
    <location>
        <begin position="61"/>
        <end position="70"/>
    </location>
</feature>
<evidence type="ECO:0000313" key="9">
    <source>
        <dbReference type="Proteomes" id="UP000249081"/>
    </source>
</evidence>
<evidence type="ECO:0000256" key="5">
    <source>
        <dbReference type="ARBA" id="ARBA00023172"/>
    </source>
</evidence>
<evidence type="ECO:0000256" key="3">
    <source>
        <dbReference type="ARBA" id="ARBA00022578"/>
    </source>
</evidence>
<feature type="compositionally biased region" description="Basic and acidic residues" evidence="7">
    <location>
        <begin position="51"/>
        <end position="60"/>
    </location>
</feature>
<reference evidence="8 9" key="2">
    <citation type="submission" date="2018-06" db="EMBL/GenBank/DDBJ databases">
        <title>Metagenomic assembly of (sub)arctic Cyanobacteria and their associated microbiome from non-axenic cultures.</title>
        <authorList>
            <person name="Baurain D."/>
        </authorList>
    </citation>
    <scope>NUCLEOTIDE SEQUENCE [LARGE SCALE GENOMIC DNA]</scope>
    <source>
        <strain evidence="8">ULC041bin1</strain>
    </source>
</reference>